<name>A0ABQ1B3Z9_9EURO</name>
<proteinExistence type="predicted"/>
<evidence type="ECO:0000313" key="2">
    <source>
        <dbReference type="EMBL" id="GFF93338.1"/>
    </source>
</evidence>
<dbReference type="Proteomes" id="UP000465266">
    <property type="component" value="Unassembled WGS sequence"/>
</dbReference>
<reference evidence="2 3" key="1">
    <citation type="submission" date="2020-01" db="EMBL/GenBank/DDBJ databases">
        <title>Draft genome sequence of Aspergillus udagawae IFM 53868.</title>
        <authorList>
            <person name="Takahashi H."/>
            <person name="Yaguchi T."/>
        </authorList>
    </citation>
    <scope>NUCLEOTIDE SEQUENCE [LARGE SCALE GENOMIC DNA]</scope>
    <source>
        <strain evidence="2 3">IFM 53868</strain>
    </source>
</reference>
<organism evidence="2 3">
    <name type="scientific">Aspergillus udagawae</name>
    <dbReference type="NCBI Taxonomy" id="91492"/>
    <lineage>
        <taxon>Eukaryota</taxon>
        <taxon>Fungi</taxon>
        <taxon>Dikarya</taxon>
        <taxon>Ascomycota</taxon>
        <taxon>Pezizomycotina</taxon>
        <taxon>Eurotiomycetes</taxon>
        <taxon>Eurotiomycetidae</taxon>
        <taxon>Eurotiales</taxon>
        <taxon>Aspergillaceae</taxon>
        <taxon>Aspergillus</taxon>
        <taxon>Aspergillus subgen. Fumigati</taxon>
    </lineage>
</organism>
<evidence type="ECO:0000256" key="1">
    <source>
        <dbReference type="SAM" id="MobiDB-lite"/>
    </source>
</evidence>
<feature type="compositionally biased region" description="Basic and acidic residues" evidence="1">
    <location>
        <begin position="189"/>
        <end position="200"/>
    </location>
</feature>
<comment type="caution">
    <text evidence="2">The sequence shown here is derived from an EMBL/GenBank/DDBJ whole genome shotgun (WGS) entry which is preliminary data.</text>
</comment>
<evidence type="ECO:0000313" key="3">
    <source>
        <dbReference type="Proteomes" id="UP000465266"/>
    </source>
</evidence>
<keyword evidence="3" id="KW-1185">Reference proteome</keyword>
<feature type="region of interest" description="Disordered" evidence="1">
    <location>
        <begin position="189"/>
        <end position="303"/>
    </location>
</feature>
<sequence>MATDNSSTLVRRSTKRSFHENDVTEWENMVKPSNCLLTVQSNAAGPQSMIQTSESPLLKSYLTAVILSRVVREQLSTGKNLAAASKLIAAVLLKLGLNLLNPTKKAYIPILGVTMQSQSGGQLLCDTNHRIIFGQMRVSLLIHILRTSGKGKITCTKLQAAAEQKAAADKVHKKTLEKLKEIIAIRKEEEQEEKRCDHDGIAATGGPDEELNYGVIQLSGPASDEGRGSPSVGSPEDQIEEVTPTSPSLKSSTGFTPSSYPSTFEAPANTMYYHGSPEDQIEEISPTSPVKSSPGFTPNPYPSVSEAPANPIYYHESQYQEPYLVSQSINFRARQDCSSHP</sequence>
<dbReference type="EMBL" id="BLKG01000090">
    <property type="protein sequence ID" value="GFF93338.1"/>
    <property type="molecule type" value="Genomic_DNA"/>
</dbReference>
<accession>A0ABQ1B3Z9</accession>
<gene>
    <name evidence="2" type="ORF">IFM53868_07152</name>
</gene>
<feature type="compositionally biased region" description="Polar residues" evidence="1">
    <location>
        <begin position="285"/>
        <end position="296"/>
    </location>
</feature>
<protein>
    <submittedName>
        <fullName evidence="2">Uncharacterized protein</fullName>
    </submittedName>
</protein>
<feature type="compositionally biased region" description="Polar residues" evidence="1">
    <location>
        <begin position="243"/>
        <end position="262"/>
    </location>
</feature>